<dbReference type="GO" id="GO:0009252">
    <property type="term" value="P:peptidoglycan biosynthetic process"/>
    <property type="evidence" value="ECO:0007669"/>
    <property type="project" value="UniProtKB-KW"/>
</dbReference>
<dbReference type="RefSeq" id="WP_092233256.1">
    <property type="nucleotide sequence ID" value="NZ_FNLL01000005.1"/>
</dbReference>
<dbReference type="PROSITE" id="PS51257">
    <property type="entry name" value="PROKAR_LIPOPROTEIN"/>
    <property type="match status" value="1"/>
</dbReference>
<dbReference type="AlphaFoldDB" id="A0A1H2GA67"/>
<dbReference type="InterPro" id="IPR004101">
    <property type="entry name" value="Mur_ligase_C"/>
</dbReference>
<evidence type="ECO:0000256" key="2">
    <source>
        <dbReference type="ARBA" id="ARBA00022618"/>
    </source>
</evidence>
<evidence type="ECO:0000259" key="11">
    <source>
        <dbReference type="Pfam" id="PF08245"/>
    </source>
</evidence>
<accession>A0A1H2GA67</accession>
<dbReference type="Pfam" id="PF08245">
    <property type="entry name" value="Mur_ligase_M"/>
    <property type="match status" value="1"/>
</dbReference>
<protein>
    <submittedName>
        <fullName evidence="12">UDP-N-acetylmuramate--L-alanine ligase</fullName>
    </submittedName>
</protein>
<dbReference type="InterPro" id="IPR005757">
    <property type="entry name" value="Mpl"/>
</dbReference>
<keyword evidence="13" id="KW-1185">Reference proteome</keyword>
<dbReference type="Pfam" id="PF02875">
    <property type="entry name" value="Mur_ligase_C"/>
    <property type="match status" value="1"/>
</dbReference>
<evidence type="ECO:0000256" key="6">
    <source>
        <dbReference type="ARBA" id="ARBA00022984"/>
    </source>
</evidence>
<dbReference type="InterPro" id="IPR013221">
    <property type="entry name" value="Mur_ligase_cen"/>
</dbReference>
<reference evidence="13" key="1">
    <citation type="submission" date="2016-10" db="EMBL/GenBank/DDBJ databases">
        <authorList>
            <person name="Varghese N."/>
            <person name="Submissions S."/>
        </authorList>
    </citation>
    <scope>NUCLEOTIDE SEQUENCE [LARGE SCALE GENOMIC DNA]</scope>
    <source>
        <strain evidence="13">DSM 3384</strain>
    </source>
</reference>
<dbReference type="EMBL" id="FNLL01000005">
    <property type="protein sequence ID" value="SDU16626.1"/>
    <property type="molecule type" value="Genomic_DNA"/>
</dbReference>
<feature type="domain" description="Mur ligase C-terminal" evidence="10">
    <location>
        <begin position="315"/>
        <end position="447"/>
    </location>
</feature>
<dbReference type="GO" id="GO:0071555">
    <property type="term" value="P:cell wall organization"/>
    <property type="evidence" value="ECO:0007669"/>
    <property type="project" value="UniProtKB-KW"/>
</dbReference>
<keyword evidence="4" id="KW-0067">ATP-binding</keyword>
<feature type="domain" description="Mur ligase central" evidence="11">
    <location>
        <begin position="110"/>
        <end position="293"/>
    </location>
</feature>
<dbReference type="SUPFAM" id="SSF53623">
    <property type="entry name" value="MurD-like peptide ligases, catalytic domain"/>
    <property type="match status" value="1"/>
</dbReference>
<evidence type="ECO:0000256" key="8">
    <source>
        <dbReference type="ARBA" id="ARBA00023316"/>
    </source>
</evidence>
<evidence type="ECO:0000259" key="9">
    <source>
        <dbReference type="Pfam" id="PF01225"/>
    </source>
</evidence>
<evidence type="ECO:0000256" key="7">
    <source>
        <dbReference type="ARBA" id="ARBA00023306"/>
    </source>
</evidence>
<dbReference type="Gene3D" id="3.90.190.20">
    <property type="entry name" value="Mur ligase, C-terminal domain"/>
    <property type="match status" value="1"/>
</dbReference>
<evidence type="ECO:0000256" key="1">
    <source>
        <dbReference type="ARBA" id="ARBA00022598"/>
    </source>
</evidence>
<dbReference type="NCBIfam" id="TIGR01081">
    <property type="entry name" value="mpl"/>
    <property type="match status" value="1"/>
</dbReference>
<organism evidence="12 13">
    <name type="scientific">Desulfobacula phenolica</name>
    <dbReference type="NCBI Taxonomy" id="90732"/>
    <lineage>
        <taxon>Bacteria</taxon>
        <taxon>Pseudomonadati</taxon>
        <taxon>Thermodesulfobacteriota</taxon>
        <taxon>Desulfobacteria</taxon>
        <taxon>Desulfobacterales</taxon>
        <taxon>Desulfobacteraceae</taxon>
        <taxon>Desulfobacula</taxon>
    </lineage>
</organism>
<gene>
    <name evidence="12" type="ORF">SAMN04487931_10595</name>
</gene>
<dbReference type="InterPro" id="IPR036565">
    <property type="entry name" value="Mur-like_cat_sf"/>
</dbReference>
<evidence type="ECO:0000259" key="10">
    <source>
        <dbReference type="Pfam" id="PF02875"/>
    </source>
</evidence>
<dbReference type="Gene3D" id="3.40.50.720">
    <property type="entry name" value="NAD(P)-binding Rossmann-like Domain"/>
    <property type="match status" value="1"/>
</dbReference>
<keyword evidence="5" id="KW-0133">Cell shape</keyword>
<dbReference type="Pfam" id="PF01225">
    <property type="entry name" value="Mur_ligase"/>
    <property type="match status" value="1"/>
</dbReference>
<evidence type="ECO:0000313" key="12">
    <source>
        <dbReference type="EMBL" id="SDU16626.1"/>
    </source>
</evidence>
<dbReference type="InterPro" id="IPR050061">
    <property type="entry name" value="MurCDEF_pg_biosynth"/>
</dbReference>
<dbReference type="SUPFAM" id="SSF53244">
    <property type="entry name" value="MurD-like peptide ligases, peptide-binding domain"/>
    <property type="match status" value="1"/>
</dbReference>
<keyword evidence="3" id="KW-0547">Nucleotide-binding</keyword>
<dbReference type="InterPro" id="IPR036615">
    <property type="entry name" value="Mur_ligase_C_dom_sf"/>
</dbReference>
<keyword evidence="6" id="KW-0573">Peptidoglycan synthesis</keyword>
<keyword evidence="2" id="KW-0132">Cell division</keyword>
<keyword evidence="7" id="KW-0131">Cell cycle</keyword>
<dbReference type="SUPFAM" id="SSF51984">
    <property type="entry name" value="MurCD N-terminal domain"/>
    <property type="match status" value="1"/>
</dbReference>
<dbReference type="GO" id="GO:0008360">
    <property type="term" value="P:regulation of cell shape"/>
    <property type="evidence" value="ECO:0007669"/>
    <property type="project" value="UniProtKB-KW"/>
</dbReference>
<proteinExistence type="predicted"/>
<evidence type="ECO:0000256" key="5">
    <source>
        <dbReference type="ARBA" id="ARBA00022960"/>
    </source>
</evidence>
<dbReference type="Gene3D" id="3.40.1190.10">
    <property type="entry name" value="Mur-like, catalytic domain"/>
    <property type="match status" value="1"/>
</dbReference>
<evidence type="ECO:0000313" key="13">
    <source>
        <dbReference type="Proteomes" id="UP000199608"/>
    </source>
</evidence>
<dbReference type="PANTHER" id="PTHR43445">
    <property type="entry name" value="UDP-N-ACETYLMURAMATE--L-ALANINE LIGASE-RELATED"/>
    <property type="match status" value="1"/>
</dbReference>
<dbReference type="InterPro" id="IPR000713">
    <property type="entry name" value="Mur_ligase_N"/>
</dbReference>
<feature type="domain" description="Mur ligase N-terminal catalytic" evidence="9">
    <location>
        <begin position="4"/>
        <end position="103"/>
    </location>
</feature>
<dbReference type="GO" id="GO:0005524">
    <property type="term" value="F:ATP binding"/>
    <property type="evidence" value="ECO:0007669"/>
    <property type="project" value="UniProtKB-KW"/>
</dbReference>
<name>A0A1H2GA67_9BACT</name>
<dbReference type="GO" id="GO:0051301">
    <property type="term" value="P:cell division"/>
    <property type="evidence" value="ECO:0007669"/>
    <property type="project" value="UniProtKB-KW"/>
</dbReference>
<keyword evidence="1 12" id="KW-0436">Ligase</keyword>
<dbReference type="GO" id="GO:0016881">
    <property type="term" value="F:acid-amino acid ligase activity"/>
    <property type="evidence" value="ECO:0007669"/>
    <property type="project" value="InterPro"/>
</dbReference>
<dbReference type="Proteomes" id="UP000199608">
    <property type="component" value="Unassembled WGS sequence"/>
</dbReference>
<sequence>MVKKIHLIAACGTGMGTLACILKDMGYSISGSDQNVYPPMSDFLADKGVKLFEGYDEANLDHSPDLVVIGNAITRHNVEAQAVLKKGIPYISMPQAVNKFIAKDKKIILVTGTHGKTTTSSIMAHILFEAGMDPSFMIGGILKDFNSSFRIGNGEYMVIEGDEYDTAFFDKGPKFMHYDPDIIIMTGIEFDHADIFTGIDHIKTVFSKFVKKNEKTSHIIAFDNNDNLNQILTASKASVETYGNKGQWSFSNHMQKTSKTFFDVQGPDKAICVETDLVGRHNLFNCLACIAAAHRIGINDQIVCRALKTFSGIKRRQEVRGIKQGITVMDDFAHHPTAVRETIKAVKPFYKDGRVIAVFEPRTNTSMRNVFQDIYPDSFLDADMVCVCEPQVKKNIPEKEKFSIRKLVADIETKGISAYHFENSDAVINFLKPELRSNDLVLIMSNGGFDNIHNKLLESIE</sequence>
<dbReference type="PANTHER" id="PTHR43445:SF5">
    <property type="entry name" value="UDP-N-ACETYLMURAMATE--L-ALANYL-GAMMA-D-GLUTAMYL-MESO-2,6-DIAMINOHEPTANDIOATE LIGASE"/>
    <property type="match status" value="1"/>
</dbReference>
<keyword evidence="8" id="KW-0961">Cell wall biogenesis/degradation</keyword>
<evidence type="ECO:0000256" key="3">
    <source>
        <dbReference type="ARBA" id="ARBA00022741"/>
    </source>
</evidence>
<evidence type="ECO:0000256" key="4">
    <source>
        <dbReference type="ARBA" id="ARBA00022840"/>
    </source>
</evidence>